<gene>
    <name evidence="1" type="ORF">L195_g041139</name>
</gene>
<sequence length="119" mass="13448">MRNMLTRNSNIGQPFYLTSLDILDNARSLHHGNSSSGRSGHPDCFLKMVKNLPLTRPNFGKDVRHFEFEFVSHAIEYDTGDVLEILPGQDSAAVDAFIRRCNLYPDSFISISLLTFKIS</sequence>
<proteinExistence type="predicted"/>
<dbReference type="EMBL" id="ASHM01047918">
    <property type="protein sequence ID" value="PNX85073.1"/>
    <property type="molecule type" value="Genomic_DNA"/>
</dbReference>
<organism evidence="1 2">
    <name type="scientific">Trifolium pratense</name>
    <name type="common">Red clover</name>
    <dbReference type="NCBI Taxonomy" id="57577"/>
    <lineage>
        <taxon>Eukaryota</taxon>
        <taxon>Viridiplantae</taxon>
        <taxon>Streptophyta</taxon>
        <taxon>Embryophyta</taxon>
        <taxon>Tracheophyta</taxon>
        <taxon>Spermatophyta</taxon>
        <taxon>Magnoliopsida</taxon>
        <taxon>eudicotyledons</taxon>
        <taxon>Gunneridae</taxon>
        <taxon>Pentapetalae</taxon>
        <taxon>rosids</taxon>
        <taxon>fabids</taxon>
        <taxon>Fabales</taxon>
        <taxon>Fabaceae</taxon>
        <taxon>Papilionoideae</taxon>
        <taxon>50 kb inversion clade</taxon>
        <taxon>NPAAA clade</taxon>
        <taxon>Hologalegina</taxon>
        <taxon>IRL clade</taxon>
        <taxon>Trifolieae</taxon>
        <taxon>Trifolium</taxon>
    </lineage>
</organism>
<dbReference type="SUPFAM" id="SSF63380">
    <property type="entry name" value="Riboflavin synthase domain-like"/>
    <property type="match status" value="1"/>
</dbReference>
<comment type="caution">
    <text evidence="1">The sequence shown here is derived from an EMBL/GenBank/DDBJ whole genome shotgun (WGS) entry which is preliminary data.</text>
</comment>
<dbReference type="InterPro" id="IPR017938">
    <property type="entry name" value="Riboflavin_synthase-like_b-brl"/>
</dbReference>
<dbReference type="Gene3D" id="2.40.30.10">
    <property type="entry name" value="Translation factors"/>
    <property type="match status" value="1"/>
</dbReference>
<evidence type="ECO:0000313" key="2">
    <source>
        <dbReference type="Proteomes" id="UP000236291"/>
    </source>
</evidence>
<dbReference type="AlphaFoldDB" id="A0A2K3M2U1"/>
<dbReference type="Proteomes" id="UP000236291">
    <property type="component" value="Unassembled WGS sequence"/>
</dbReference>
<name>A0A2K3M2U1_TRIPR</name>
<accession>A0A2K3M2U1</accession>
<protein>
    <submittedName>
        <fullName evidence="1">NADPH-dependent diflavin oxidoreductase ATR3-like protein</fullName>
    </submittedName>
</protein>
<reference evidence="1 2" key="2">
    <citation type="journal article" date="2017" name="Front. Plant Sci.">
        <title>Gene Classification and Mining of Molecular Markers Useful in Red Clover (Trifolium pratense) Breeding.</title>
        <authorList>
            <person name="Istvanek J."/>
            <person name="Dluhosova J."/>
            <person name="Dluhos P."/>
            <person name="Patkova L."/>
            <person name="Nedelnik J."/>
            <person name="Repkova J."/>
        </authorList>
    </citation>
    <scope>NUCLEOTIDE SEQUENCE [LARGE SCALE GENOMIC DNA]</scope>
    <source>
        <strain evidence="2">cv. Tatra</strain>
        <tissue evidence="1">Young leaves</tissue>
    </source>
</reference>
<reference evidence="1 2" key="1">
    <citation type="journal article" date="2014" name="Am. J. Bot.">
        <title>Genome assembly and annotation for red clover (Trifolium pratense; Fabaceae).</title>
        <authorList>
            <person name="Istvanek J."/>
            <person name="Jaros M."/>
            <person name="Krenek A."/>
            <person name="Repkova J."/>
        </authorList>
    </citation>
    <scope>NUCLEOTIDE SEQUENCE [LARGE SCALE GENOMIC DNA]</scope>
    <source>
        <strain evidence="2">cv. Tatra</strain>
        <tissue evidence="1">Young leaves</tissue>
    </source>
</reference>
<evidence type="ECO:0000313" key="1">
    <source>
        <dbReference type="EMBL" id="PNX85073.1"/>
    </source>
</evidence>
<dbReference type="STRING" id="57577.A0A2K3M2U1"/>